<feature type="compositionally biased region" description="Polar residues" evidence="3">
    <location>
        <begin position="135"/>
        <end position="145"/>
    </location>
</feature>
<feature type="compositionally biased region" description="Basic and acidic residues" evidence="3">
    <location>
        <begin position="66"/>
        <end position="76"/>
    </location>
</feature>
<dbReference type="Pfam" id="PF00385">
    <property type="entry name" value="Chromo"/>
    <property type="match status" value="1"/>
</dbReference>
<dbReference type="CDD" id="cd00024">
    <property type="entry name" value="CD_CSD"/>
    <property type="match status" value="1"/>
</dbReference>
<reference evidence="6" key="1">
    <citation type="submission" date="2022-11" db="UniProtKB">
        <authorList>
            <consortium name="WormBaseParasite"/>
        </authorList>
    </citation>
    <scope>IDENTIFICATION</scope>
</reference>
<dbReference type="InterPro" id="IPR017984">
    <property type="entry name" value="Chromo_dom_subgr"/>
</dbReference>
<protein>
    <submittedName>
        <fullName evidence="6">Chromo domain-containing protein</fullName>
    </submittedName>
</protein>
<evidence type="ECO:0000256" key="3">
    <source>
        <dbReference type="SAM" id="MobiDB-lite"/>
    </source>
</evidence>
<feature type="compositionally biased region" description="Basic and acidic residues" evidence="3">
    <location>
        <begin position="189"/>
        <end position="200"/>
    </location>
</feature>
<dbReference type="Gene3D" id="2.40.50.40">
    <property type="match status" value="1"/>
</dbReference>
<proteinExistence type="predicted"/>
<feature type="compositionally biased region" description="Polar residues" evidence="3">
    <location>
        <begin position="296"/>
        <end position="318"/>
    </location>
</feature>
<feature type="region of interest" description="Disordered" evidence="3">
    <location>
        <begin position="1"/>
        <end position="23"/>
    </location>
</feature>
<dbReference type="InterPro" id="IPR000953">
    <property type="entry name" value="Chromo/chromo_shadow_dom"/>
</dbReference>
<evidence type="ECO:0000256" key="1">
    <source>
        <dbReference type="ARBA" id="ARBA00004123"/>
    </source>
</evidence>
<dbReference type="InterPro" id="IPR016197">
    <property type="entry name" value="Chromo-like_dom_sf"/>
</dbReference>
<evidence type="ECO:0000259" key="4">
    <source>
        <dbReference type="PROSITE" id="PS50013"/>
    </source>
</evidence>
<dbReference type="PROSITE" id="PS50013">
    <property type="entry name" value="CHROMO_2"/>
    <property type="match status" value="1"/>
</dbReference>
<dbReference type="InterPro" id="IPR023779">
    <property type="entry name" value="Chromodomain_CS"/>
</dbReference>
<feature type="compositionally biased region" description="Basic and acidic residues" evidence="3">
    <location>
        <begin position="1"/>
        <end position="17"/>
    </location>
</feature>
<feature type="region of interest" description="Disordered" evidence="3">
    <location>
        <begin position="296"/>
        <end position="336"/>
    </location>
</feature>
<dbReference type="InterPro" id="IPR023780">
    <property type="entry name" value="Chromo_domain"/>
</dbReference>
<sequence>MSTKYREKDDSSESSSEKEEDEYEVEKIIDYRKLIDGTEEYLIRWEGYAPGDDTWEDKENLKCPDKLAEFHREQEKRKSKKTPKSNKKNSRSRSRTFSTVSINSSEESFLPASKVEKKRPSKSTTPSRVVKTKRTSSTSESNVQKATKETTLKDVLSKAPIGFNSTSGALSTPKALSKSPLADKIPSNSKDKSGMSKLFDKNPPGPREVNQIEPSVNSNNPTPSTLIKISKILADNPPILKEEISELSSSFLSTPKLPVFDKTVKAMGAPTTSTNICDSDDSDVIIVDTSLTIGDTVNENIPPSTSHDTVSPLPSKSSTAKEGKNGRKQKHIKKGAAATVAAAAAPVTKNKKKKATEENDDVDINTAEVNKRLWNMATINNSEATIGIIEGRPSNRIMEGPIADSEEFEIPIIPADHKCFGNSPTVFEIAENAVIHNVNNQKMEYVFSKTWKMRCTECTEKYTVNDNTVEYVYCFLTIKDLNYLMIKINKCNSELFLIDANAFRTLSPQKYGTFVCITQEYFDTLRDLSIAIEEQKVAVEESFNNSILEPYKNGGTVDFAILESCPPEVMKSVREIGRLFFLELQLAIGNHMCRVVDVSQLHNFVMDFYENRDQMFKIVRKEAVENIYETLFMSLVSEPAES</sequence>
<dbReference type="GO" id="GO:0005634">
    <property type="term" value="C:nucleus"/>
    <property type="evidence" value="ECO:0007669"/>
    <property type="project" value="UniProtKB-SubCell"/>
</dbReference>
<keyword evidence="2" id="KW-0539">Nucleus</keyword>
<accession>A0A914YQT6</accession>
<feature type="compositionally biased region" description="Basic residues" evidence="3">
    <location>
        <begin position="77"/>
        <end position="94"/>
    </location>
</feature>
<name>A0A914YQT6_9BILA</name>
<dbReference type="PANTHER" id="PTHR22812">
    <property type="entry name" value="CHROMOBOX PROTEIN"/>
    <property type="match status" value="1"/>
</dbReference>
<dbReference type="SUPFAM" id="SSF54160">
    <property type="entry name" value="Chromo domain-like"/>
    <property type="match status" value="1"/>
</dbReference>
<evidence type="ECO:0000313" key="5">
    <source>
        <dbReference type="Proteomes" id="UP000887577"/>
    </source>
</evidence>
<evidence type="ECO:0000256" key="2">
    <source>
        <dbReference type="ARBA" id="ARBA00023242"/>
    </source>
</evidence>
<dbReference type="SMART" id="SM00298">
    <property type="entry name" value="CHROMO"/>
    <property type="match status" value="1"/>
</dbReference>
<dbReference type="PRINTS" id="PR00504">
    <property type="entry name" value="CHROMODOMAIN"/>
</dbReference>
<dbReference type="WBParaSite" id="PSU_v2.g19735.t1">
    <property type="protein sequence ID" value="PSU_v2.g19735.t1"/>
    <property type="gene ID" value="PSU_v2.g19735"/>
</dbReference>
<evidence type="ECO:0000313" key="6">
    <source>
        <dbReference type="WBParaSite" id="PSU_v2.g19735.t1"/>
    </source>
</evidence>
<feature type="compositionally biased region" description="Polar residues" evidence="3">
    <location>
        <begin position="212"/>
        <end position="222"/>
    </location>
</feature>
<dbReference type="Proteomes" id="UP000887577">
    <property type="component" value="Unplaced"/>
</dbReference>
<feature type="region of interest" description="Disordered" evidence="3">
    <location>
        <begin position="66"/>
        <end position="148"/>
    </location>
</feature>
<dbReference type="InterPro" id="IPR051219">
    <property type="entry name" value="Heterochromatin_chromo-domain"/>
</dbReference>
<organism evidence="5 6">
    <name type="scientific">Panagrolaimus superbus</name>
    <dbReference type="NCBI Taxonomy" id="310955"/>
    <lineage>
        <taxon>Eukaryota</taxon>
        <taxon>Metazoa</taxon>
        <taxon>Ecdysozoa</taxon>
        <taxon>Nematoda</taxon>
        <taxon>Chromadorea</taxon>
        <taxon>Rhabditida</taxon>
        <taxon>Tylenchina</taxon>
        <taxon>Panagrolaimomorpha</taxon>
        <taxon>Panagrolaimoidea</taxon>
        <taxon>Panagrolaimidae</taxon>
        <taxon>Panagrolaimus</taxon>
    </lineage>
</organism>
<dbReference type="AlphaFoldDB" id="A0A914YQT6"/>
<keyword evidence="5" id="KW-1185">Reference proteome</keyword>
<dbReference type="PROSITE" id="PS00598">
    <property type="entry name" value="CHROMO_1"/>
    <property type="match status" value="1"/>
</dbReference>
<feature type="domain" description="Chromo" evidence="4">
    <location>
        <begin position="23"/>
        <end position="82"/>
    </location>
</feature>
<feature type="region of interest" description="Disordered" evidence="3">
    <location>
        <begin position="160"/>
        <end position="222"/>
    </location>
</feature>
<comment type="subcellular location">
    <subcellularLocation>
        <location evidence="1">Nucleus</location>
    </subcellularLocation>
</comment>